<accession>A0AAD4N7J3</accession>
<reference evidence="5" key="1">
    <citation type="submission" date="2022-01" db="EMBL/GenBank/DDBJ databases">
        <title>Genome Sequence Resource for Two Populations of Ditylenchus destructor, the Migratory Endoparasitic Phytonematode.</title>
        <authorList>
            <person name="Zhang H."/>
            <person name="Lin R."/>
            <person name="Xie B."/>
        </authorList>
    </citation>
    <scope>NUCLEOTIDE SEQUENCE</scope>
    <source>
        <strain evidence="5">BazhouSP</strain>
    </source>
</reference>
<dbReference type="PROSITE" id="PS51808">
    <property type="entry name" value="CHCH"/>
    <property type="match status" value="1"/>
</dbReference>
<evidence type="ECO:0000256" key="1">
    <source>
        <dbReference type="ARBA" id="ARBA00004173"/>
    </source>
</evidence>
<name>A0AAD4N7J3_9BILA</name>
<evidence type="ECO:0000256" key="2">
    <source>
        <dbReference type="ARBA" id="ARBA00023128"/>
    </source>
</evidence>
<dbReference type="Gene3D" id="1.10.10.140">
    <property type="entry name" value="Cytochrome c oxidase, subunit VIb"/>
    <property type="match status" value="1"/>
</dbReference>
<dbReference type="EMBL" id="JAKKPZ010000014">
    <property type="protein sequence ID" value="KAI1714011.1"/>
    <property type="molecule type" value="Genomic_DNA"/>
</dbReference>
<comment type="caution">
    <text evidence="5">The sequence shown here is derived from an EMBL/GenBank/DDBJ whole genome shotgun (WGS) entry which is preliminary data.</text>
</comment>
<dbReference type="InterPro" id="IPR042289">
    <property type="entry name" value="COA6"/>
</dbReference>
<keyword evidence="3" id="KW-1015">Disulfide bond</keyword>
<sequence length="89" mass="10758">MFGGSSKSKEELNLSTDRKKCHASRDFYFECLEKNGEKKEKCKNEYRQFERDCPASWVQHFVRKRNMEKYREQVMRNEVKVDAVKEAEK</sequence>
<evidence type="ECO:0000256" key="4">
    <source>
        <dbReference type="SAM" id="Coils"/>
    </source>
</evidence>
<gene>
    <name evidence="5" type="ORF">DdX_08901</name>
</gene>
<evidence type="ECO:0000313" key="6">
    <source>
        <dbReference type="Proteomes" id="UP001201812"/>
    </source>
</evidence>
<proteinExistence type="predicted"/>
<dbReference type="SUPFAM" id="SSF47694">
    <property type="entry name" value="Cytochrome c oxidase subunit h"/>
    <property type="match status" value="1"/>
</dbReference>
<organism evidence="5 6">
    <name type="scientific">Ditylenchus destructor</name>
    <dbReference type="NCBI Taxonomy" id="166010"/>
    <lineage>
        <taxon>Eukaryota</taxon>
        <taxon>Metazoa</taxon>
        <taxon>Ecdysozoa</taxon>
        <taxon>Nematoda</taxon>
        <taxon>Chromadorea</taxon>
        <taxon>Rhabditida</taxon>
        <taxon>Tylenchina</taxon>
        <taxon>Tylenchomorpha</taxon>
        <taxon>Sphaerularioidea</taxon>
        <taxon>Anguinidae</taxon>
        <taxon>Anguininae</taxon>
        <taxon>Ditylenchus</taxon>
    </lineage>
</organism>
<keyword evidence="6" id="KW-1185">Reference proteome</keyword>
<dbReference type="GO" id="GO:0005739">
    <property type="term" value="C:mitochondrion"/>
    <property type="evidence" value="ECO:0007669"/>
    <property type="project" value="UniProtKB-SubCell"/>
</dbReference>
<dbReference type="AlphaFoldDB" id="A0AAD4N7J3"/>
<keyword evidence="4" id="KW-0175">Coiled coil</keyword>
<dbReference type="GO" id="GO:0042775">
    <property type="term" value="P:mitochondrial ATP synthesis coupled electron transport"/>
    <property type="evidence" value="ECO:0007669"/>
    <property type="project" value="TreeGrafter"/>
</dbReference>
<dbReference type="PANTHER" id="PTHR46690:SF1">
    <property type="entry name" value="CYTOCHROME C OXIDASE ASSEMBLY FACTOR 6 HOMOLOG"/>
    <property type="match status" value="1"/>
</dbReference>
<evidence type="ECO:0000313" key="5">
    <source>
        <dbReference type="EMBL" id="KAI1714011.1"/>
    </source>
</evidence>
<keyword evidence="2" id="KW-0496">Mitochondrion</keyword>
<dbReference type="GO" id="GO:0008535">
    <property type="term" value="P:respiratory chain complex IV assembly"/>
    <property type="evidence" value="ECO:0007669"/>
    <property type="project" value="InterPro"/>
</dbReference>
<feature type="coiled-coil region" evidence="4">
    <location>
        <begin position="32"/>
        <end position="87"/>
    </location>
</feature>
<evidence type="ECO:0000256" key="3">
    <source>
        <dbReference type="ARBA" id="ARBA00023157"/>
    </source>
</evidence>
<dbReference type="PANTHER" id="PTHR46690">
    <property type="entry name" value="CYTOCHROME C OXIDASE ASSEMBLY FACTOR 6 HOMOLOG"/>
    <property type="match status" value="1"/>
</dbReference>
<dbReference type="InterPro" id="IPR036549">
    <property type="entry name" value="CX6/COA6-like_sf"/>
</dbReference>
<dbReference type="Proteomes" id="UP001201812">
    <property type="component" value="Unassembled WGS sequence"/>
</dbReference>
<protein>
    <submittedName>
        <fullName evidence="5">Cytochrome oxidase c subunit VIb domain-containing protein</fullName>
    </submittedName>
</protein>
<dbReference type="InterPro" id="IPR048280">
    <property type="entry name" value="COX6B-like"/>
</dbReference>
<dbReference type="Pfam" id="PF02297">
    <property type="entry name" value="COX6B"/>
    <property type="match status" value="1"/>
</dbReference>
<comment type="subcellular location">
    <subcellularLocation>
        <location evidence="1">Mitochondrion</location>
    </subcellularLocation>
</comment>